<dbReference type="SMART" id="SM00645">
    <property type="entry name" value="Pept_C1"/>
    <property type="match status" value="1"/>
</dbReference>
<dbReference type="KEGG" id="gtt:GUITHDRAFT_136197"/>
<reference evidence="7" key="2">
    <citation type="submission" date="2012-11" db="EMBL/GenBank/DDBJ databases">
        <authorList>
            <person name="Kuo A."/>
            <person name="Curtis B.A."/>
            <person name="Tanifuji G."/>
            <person name="Burki F."/>
            <person name="Gruber A."/>
            <person name="Irimia M."/>
            <person name="Maruyama S."/>
            <person name="Arias M.C."/>
            <person name="Ball S.G."/>
            <person name="Gile G.H."/>
            <person name="Hirakawa Y."/>
            <person name="Hopkins J.F."/>
            <person name="Rensing S.A."/>
            <person name="Schmutz J."/>
            <person name="Symeonidi A."/>
            <person name="Elias M."/>
            <person name="Eveleigh R.J."/>
            <person name="Herman E.K."/>
            <person name="Klute M.J."/>
            <person name="Nakayama T."/>
            <person name="Obornik M."/>
            <person name="Reyes-Prieto A."/>
            <person name="Armbrust E.V."/>
            <person name="Aves S.J."/>
            <person name="Beiko R.G."/>
            <person name="Coutinho P."/>
            <person name="Dacks J.B."/>
            <person name="Durnford D.G."/>
            <person name="Fast N.M."/>
            <person name="Green B.R."/>
            <person name="Grisdale C."/>
            <person name="Hempe F."/>
            <person name="Henrissat B."/>
            <person name="Hoppner M.P."/>
            <person name="Ishida K.-I."/>
            <person name="Kim E."/>
            <person name="Koreny L."/>
            <person name="Kroth P.G."/>
            <person name="Liu Y."/>
            <person name="Malik S.-B."/>
            <person name="Maier U.G."/>
            <person name="McRose D."/>
            <person name="Mock T."/>
            <person name="Neilson J.A."/>
            <person name="Onodera N.T."/>
            <person name="Poole A.M."/>
            <person name="Pritham E.J."/>
            <person name="Richards T.A."/>
            <person name="Rocap G."/>
            <person name="Roy S.W."/>
            <person name="Sarai C."/>
            <person name="Schaack S."/>
            <person name="Shirato S."/>
            <person name="Slamovits C.H."/>
            <person name="Spencer D.F."/>
            <person name="Suzuki S."/>
            <person name="Worden A.Z."/>
            <person name="Zauner S."/>
            <person name="Barry K."/>
            <person name="Bell C."/>
            <person name="Bharti A.K."/>
            <person name="Crow J.A."/>
            <person name="Grimwood J."/>
            <person name="Kramer R."/>
            <person name="Lindquist E."/>
            <person name="Lucas S."/>
            <person name="Salamov A."/>
            <person name="McFadden G.I."/>
            <person name="Lane C.E."/>
            <person name="Keeling P.J."/>
            <person name="Gray M.W."/>
            <person name="Grigoriev I.V."/>
            <person name="Archibald J.M."/>
        </authorList>
    </citation>
    <scope>NUCLEOTIDE SEQUENCE</scope>
    <source>
        <strain evidence="7">CCMP2712</strain>
    </source>
</reference>
<keyword evidence="2" id="KW-1015">Disulfide bond</keyword>
<sequence length="330" mass="37077">MLFLRSLICICLLAVATGIPVAGAVSHGDDPVLDKDMIEQINSDKDSLWTAGETEIFKGMTMKEFRSSMLGLRLDRDYSEVPVKVHSSTALKDLPESFNCYENWPNYMHPIRDQARCGSCWAFAASEVLSDRFAIASNGTVNKILSPEDLVSCDKGDMGCQGGYLDKAWDYLKTNGIVTESCFPYAAQKGVAPSCRISCVDGEPYKKYKASDYYQLTTEEDIMKEIYLNGPVEAGFRVYTSFMSYKSGVYHHRILDIMEGGHAIKIVGWGVEPPKRFWQKPTKYWICANSWTADWGMNGFFKIRRGKNRFGQSECGIEDQVFAGHPKLDS</sequence>
<dbReference type="InterPro" id="IPR025661">
    <property type="entry name" value="Pept_asp_AS"/>
</dbReference>
<keyword evidence="5" id="KW-0378">Hydrolase</keyword>
<name>L1JKI5_GUITC</name>
<dbReference type="EnsemblProtists" id="EKX49011">
    <property type="protein sequence ID" value="EKX49011"/>
    <property type="gene ID" value="GUITHDRAFT_136197"/>
</dbReference>
<protein>
    <submittedName>
        <fullName evidence="5">Cathepsin B-like cysteine protease</fullName>
    </submittedName>
</protein>
<proteinExistence type="inferred from homology"/>
<dbReference type="Pfam" id="PF00112">
    <property type="entry name" value="Peptidase_C1"/>
    <property type="match status" value="1"/>
</dbReference>
<dbReference type="CDD" id="cd02620">
    <property type="entry name" value="Peptidase_C1A_CathepsinB"/>
    <property type="match status" value="1"/>
</dbReference>
<reference evidence="6" key="3">
    <citation type="submission" date="2016-03" db="UniProtKB">
        <authorList>
            <consortium name="EnsemblProtists"/>
        </authorList>
    </citation>
    <scope>IDENTIFICATION</scope>
</reference>
<dbReference type="InterPro" id="IPR013128">
    <property type="entry name" value="Peptidase_C1A"/>
</dbReference>
<dbReference type="HOGENOM" id="CLU_012184_3_2_1"/>
<keyword evidence="7" id="KW-1185">Reference proteome</keyword>
<evidence type="ECO:0000313" key="6">
    <source>
        <dbReference type="EnsemblProtists" id="EKX49011"/>
    </source>
</evidence>
<accession>L1JKI5</accession>
<dbReference type="PANTHER" id="PTHR12411">
    <property type="entry name" value="CYSTEINE PROTEASE FAMILY C1-RELATED"/>
    <property type="match status" value="1"/>
</dbReference>
<organism evidence="5">
    <name type="scientific">Guillardia theta (strain CCMP2712)</name>
    <name type="common">Cryptophyte</name>
    <dbReference type="NCBI Taxonomy" id="905079"/>
    <lineage>
        <taxon>Eukaryota</taxon>
        <taxon>Cryptophyceae</taxon>
        <taxon>Pyrenomonadales</taxon>
        <taxon>Geminigeraceae</taxon>
        <taxon>Guillardia</taxon>
    </lineage>
</organism>
<keyword evidence="5" id="KW-0645">Protease</keyword>
<dbReference type="InterPro" id="IPR000169">
    <property type="entry name" value="Pept_cys_AS"/>
</dbReference>
<dbReference type="GeneID" id="17305764"/>
<dbReference type="InterPro" id="IPR025660">
    <property type="entry name" value="Pept_his_AS"/>
</dbReference>
<evidence type="ECO:0000256" key="1">
    <source>
        <dbReference type="ARBA" id="ARBA00008455"/>
    </source>
</evidence>
<dbReference type="PaxDb" id="55529-EKX49011"/>
<dbReference type="InterPro" id="IPR000668">
    <property type="entry name" value="Peptidase_C1A_C"/>
</dbReference>
<evidence type="ECO:0000259" key="4">
    <source>
        <dbReference type="SMART" id="SM00645"/>
    </source>
</evidence>
<evidence type="ECO:0000256" key="3">
    <source>
        <dbReference type="SAM" id="SignalP"/>
    </source>
</evidence>
<dbReference type="PROSITE" id="PS00640">
    <property type="entry name" value="THIOL_PROTEASE_ASN"/>
    <property type="match status" value="1"/>
</dbReference>
<reference evidence="5 7" key="1">
    <citation type="journal article" date="2012" name="Nature">
        <title>Algal genomes reveal evolutionary mosaicism and the fate of nucleomorphs.</title>
        <authorList>
            <consortium name="DOE Joint Genome Institute"/>
            <person name="Curtis B.A."/>
            <person name="Tanifuji G."/>
            <person name="Burki F."/>
            <person name="Gruber A."/>
            <person name="Irimia M."/>
            <person name="Maruyama S."/>
            <person name="Arias M.C."/>
            <person name="Ball S.G."/>
            <person name="Gile G.H."/>
            <person name="Hirakawa Y."/>
            <person name="Hopkins J.F."/>
            <person name="Kuo A."/>
            <person name="Rensing S.A."/>
            <person name="Schmutz J."/>
            <person name="Symeonidi A."/>
            <person name="Elias M."/>
            <person name="Eveleigh R.J."/>
            <person name="Herman E.K."/>
            <person name="Klute M.J."/>
            <person name="Nakayama T."/>
            <person name="Obornik M."/>
            <person name="Reyes-Prieto A."/>
            <person name="Armbrust E.V."/>
            <person name="Aves S.J."/>
            <person name="Beiko R.G."/>
            <person name="Coutinho P."/>
            <person name="Dacks J.B."/>
            <person name="Durnford D.G."/>
            <person name="Fast N.M."/>
            <person name="Green B.R."/>
            <person name="Grisdale C.J."/>
            <person name="Hempel F."/>
            <person name="Henrissat B."/>
            <person name="Hoppner M.P."/>
            <person name="Ishida K."/>
            <person name="Kim E."/>
            <person name="Koreny L."/>
            <person name="Kroth P.G."/>
            <person name="Liu Y."/>
            <person name="Malik S.B."/>
            <person name="Maier U.G."/>
            <person name="McRose D."/>
            <person name="Mock T."/>
            <person name="Neilson J.A."/>
            <person name="Onodera N.T."/>
            <person name="Poole A.M."/>
            <person name="Pritham E.J."/>
            <person name="Richards T.A."/>
            <person name="Rocap G."/>
            <person name="Roy S.W."/>
            <person name="Sarai C."/>
            <person name="Schaack S."/>
            <person name="Shirato S."/>
            <person name="Slamovits C.H."/>
            <person name="Spencer D.F."/>
            <person name="Suzuki S."/>
            <person name="Worden A.Z."/>
            <person name="Zauner S."/>
            <person name="Barry K."/>
            <person name="Bell C."/>
            <person name="Bharti A.K."/>
            <person name="Crow J.A."/>
            <person name="Grimwood J."/>
            <person name="Kramer R."/>
            <person name="Lindquist E."/>
            <person name="Lucas S."/>
            <person name="Salamov A."/>
            <person name="McFadden G.I."/>
            <person name="Lane C.E."/>
            <person name="Keeling P.J."/>
            <person name="Gray M.W."/>
            <person name="Grigoriev I.V."/>
            <person name="Archibald J.M."/>
        </authorList>
    </citation>
    <scope>NUCLEOTIDE SEQUENCE</scope>
    <source>
        <strain evidence="5 7">CCMP2712</strain>
    </source>
</reference>
<dbReference type="EMBL" id="JH992983">
    <property type="protein sequence ID" value="EKX49011.1"/>
    <property type="molecule type" value="Genomic_DNA"/>
</dbReference>
<dbReference type="Proteomes" id="UP000011087">
    <property type="component" value="Unassembled WGS sequence"/>
</dbReference>
<dbReference type="GO" id="GO:0006508">
    <property type="term" value="P:proteolysis"/>
    <property type="evidence" value="ECO:0007669"/>
    <property type="project" value="UniProtKB-KW"/>
</dbReference>
<feature type="domain" description="Peptidase C1A papain C-terminal" evidence="4">
    <location>
        <begin position="94"/>
        <end position="325"/>
    </location>
</feature>
<dbReference type="PRINTS" id="PR00705">
    <property type="entry name" value="PAPAIN"/>
</dbReference>
<dbReference type="OrthoDB" id="640249at2759"/>
<dbReference type="GO" id="GO:0008234">
    <property type="term" value="F:cysteine-type peptidase activity"/>
    <property type="evidence" value="ECO:0007669"/>
    <property type="project" value="InterPro"/>
</dbReference>
<keyword evidence="3" id="KW-0732">Signal</keyword>
<dbReference type="InterPro" id="IPR038765">
    <property type="entry name" value="Papain-like_cys_pep_sf"/>
</dbReference>
<dbReference type="AlphaFoldDB" id="L1JKI5"/>
<dbReference type="eggNOG" id="KOG1543">
    <property type="taxonomic scope" value="Eukaryota"/>
</dbReference>
<evidence type="ECO:0000313" key="5">
    <source>
        <dbReference type="EMBL" id="EKX49011.1"/>
    </source>
</evidence>
<dbReference type="Gene3D" id="3.90.70.10">
    <property type="entry name" value="Cysteine proteinases"/>
    <property type="match status" value="1"/>
</dbReference>
<dbReference type="MEROPS" id="C01.A58"/>
<feature type="signal peptide" evidence="3">
    <location>
        <begin position="1"/>
        <end position="18"/>
    </location>
</feature>
<feature type="chain" id="PRO_5008451376" evidence="3">
    <location>
        <begin position="19"/>
        <end position="330"/>
    </location>
</feature>
<dbReference type="PROSITE" id="PS00139">
    <property type="entry name" value="THIOL_PROTEASE_CYS"/>
    <property type="match status" value="1"/>
</dbReference>
<evidence type="ECO:0000313" key="7">
    <source>
        <dbReference type="Proteomes" id="UP000011087"/>
    </source>
</evidence>
<gene>
    <name evidence="5" type="ORF">GUITHDRAFT_136197</name>
</gene>
<dbReference type="RefSeq" id="XP_005835991.1">
    <property type="nucleotide sequence ID" value="XM_005835934.1"/>
</dbReference>
<dbReference type="OMA" id="PQLAWEY"/>
<dbReference type="PROSITE" id="PS00639">
    <property type="entry name" value="THIOL_PROTEASE_HIS"/>
    <property type="match status" value="1"/>
</dbReference>
<comment type="similarity">
    <text evidence="1">Belongs to the peptidase C1 family.</text>
</comment>
<dbReference type="STRING" id="905079.L1JKI5"/>
<evidence type="ECO:0000256" key="2">
    <source>
        <dbReference type="ARBA" id="ARBA00023157"/>
    </source>
</evidence>
<dbReference type="SUPFAM" id="SSF54001">
    <property type="entry name" value="Cysteine proteinases"/>
    <property type="match status" value="1"/>
</dbReference>